<dbReference type="CTD" id="20322703"/>
<dbReference type="EMBL" id="KL596842">
    <property type="protein sequence ID" value="KER23623.1"/>
    <property type="molecule type" value="Genomic_DNA"/>
</dbReference>
<name>A0A074Z922_OPIVI</name>
<dbReference type="OrthoDB" id="10068367at2759"/>
<accession>A0A074Z922</accession>
<dbReference type="AlphaFoldDB" id="A0A074Z922"/>
<protein>
    <submittedName>
        <fullName evidence="1">Uncharacterized protein</fullName>
    </submittedName>
</protein>
<evidence type="ECO:0000313" key="2">
    <source>
        <dbReference type="Proteomes" id="UP000054324"/>
    </source>
</evidence>
<evidence type="ECO:0000313" key="1">
    <source>
        <dbReference type="EMBL" id="KER23623.1"/>
    </source>
</evidence>
<dbReference type="Proteomes" id="UP000054324">
    <property type="component" value="Unassembled WGS sequence"/>
</dbReference>
<gene>
    <name evidence="1" type="ORF">T265_08524</name>
</gene>
<keyword evidence="2" id="KW-1185">Reference proteome</keyword>
<organism evidence="1 2">
    <name type="scientific">Opisthorchis viverrini</name>
    <name type="common">Southeast Asian liver fluke</name>
    <dbReference type="NCBI Taxonomy" id="6198"/>
    <lineage>
        <taxon>Eukaryota</taxon>
        <taxon>Metazoa</taxon>
        <taxon>Spiralia</taxon>
        <taxon>Lophotrochozoa</taxon>
        <taxon>Platyhelminthes</taxon>
        <taxon>Trematoda</taxon>
        <taxon>Digenea</taxon>
        <taxon>Opisthorchiida</taxon>
        <taxon>Opisthorchiata</taxon>
        <taxon>Opisthorchiidae</taxon>
        <taxon>Opisthorchis</taxon>
    </lineage>
</organism>
<dbReference type="KEGG" id="ovi:T265_08524"/>
<reference evidence="1 2" key="1">
    <citation type="submission" date="2013-11" db="EMBL/GenBank/DDBJ databases">
        <title>Opisthorchis viverrini - life in the bile duct.</title>
        <authorList>
            <person name="Young N.D."/>
            <person name="Nagarajan N."/>
            <person name="Lin S.J."/>
            <person name="Korhonen P.K."/>
            <person name="Jex A.R."/>
            <person name="Hall R.S."/>
            <person name="Safavi-Hemami H."/>
            <person name="Kaewkong W."/>
            <person name="Bertrand D."/>
            <person name="Gao S."/>
            <person name="Seet Q."/>
            <person name="Wongkham S."/>
            <person name="Teh B.T."/>
            <person name="Wongkham C."/>
            <person name="Intapan P.M."/>
            <person name="Maleewong W."/>
            <person name="Yang X."/>
            <person name="Hu M."/>
            <person name="Wang Z."/>
            <person name="Hofmann A."/>
            <person name="Sternberg P.W."/>
            <person name="Tan P."/>
            <person name="Wang J."/>
            <person name="Gasser R.B."/>
        </authorList>
    </citation>
    <scope>NUCLEOTIDE SEQUENCE [LARGE SCALE GENOMIC DNA]</scope>
</reference>
<proteinExistence type="predicted"/>
<sequence length="171" mass="20052">MTSVVNTNASLPYNHHLFERVMVKKRIETFIQAIWIETDNKNATDIGWQPYLVMSPSRHSEDHAVLILEGDTFVQDVASIDVYASWYSAKRKATKSQHIQNHKTTHKVDEYSSTAHDRFHPSWDSLGRRSFRDVVNLMFYLKPNWTDFDKCTQSHYKLFFTSDSNESLVYD</sequence>
<dbReference type="RefSeq" id="XP_009172617.1">
    <property type="nucleotide sequence ID" value="XM_009174353.1"/>
</dbReference>
<dbReference type="GeneID" id="20322703"/>